<feature type="compositionally biased region" description="Polar residues" evidence="1">
    <location>
        <begin position="1"/>
        <end position="14"/>
    </location>
</feature>
<evidence type="ECO:0000313" key="2">
    <source>
        <dbReference type="EMBL" id="GFD39987.1"/>
    </source>
</evidence>
<comment type="caution">
    <text evidence="2">The sequence shown here is derived from an EMBL/GenBank/DDBJ whole genome shotgun (WGS) entry which is preliminary data.</text>
</comment>
<proteinExistence type="predicted"/>
<protein>
    <submittedName>
        <fullName evidence="2">Uncharacterized protein</fullName>
    </submittedName>
</protein>
<dbReference type="EMBL" id="BKCJ011525799">
    <property type="protein sequence ID" value="GFD39987.1"/>
    <property type="molecule type" value="Genomic_DNA"/>
</dbReference>
<reference evidence="2" key="1">
    <citation type="journal article" date="2019" name="Sci. Rep.">
        <title>Draft genome of Tanacetum cinerariifolium, the natural source of mosquito coil.</title>
        <authorList>
            <person name="Yamashiro T."/>
            <person name="Shiraishi A."/>
            <person name="Satake H."/>
            <person name="Nakayama K."/>
        </authorList>
    </citation>
    <scope>NUCLEOTIDE SEQUENCE</scope>
</reference>
<gene>
    <name evidence="2" type="ORF">Tci_911956</name>
</gene>
<accession>A0A699VXN8</accession>
<evidence type="ECO:0000256" key="1">
    <source>
        <dbReference type="SAM" id="MobiDB-lite"/>
    </source>
</evidence>
<feature type="compositionally biased region" description="Basic and acidic residues" evidence="1">
    <location>
        <begin position="19"/>
        <end position="28"/>
    </location>
</feature>
<feature type="non-terminal residue" evidence="2">
    <location>
        <position position="28"/>
    </location>
</feature>
<sequence>MKDFHQNSTVQNRYGTPRESLRESGEAM</sequence>
<name>A0A699VXN8_TANCI</name>
<organism evidence="2">
    <name type="scientific">Tanacetum cinerariifolium</name>
    <name type="common">Dalmatian daisy</name>
    <name type="synonym">Chrysanthemum cinerariifolium</name>
    <dbReference type="NCBI Taxonomy" id="118510"/>
    <lineage>
        <taxon>Eukaryota</taxon>
        <taxon>Viridiplantae</taxon>
        <taxon>Streptophyta</taxon>
        <taxon>Embryophyta</taxon>
        <taxon>Tracheophyta</taxon>
        <taxon>Spermatophyta</taxon>
        <taxon>Magnoliopsida</taxon>
        <taxon>eudicotyledons</taxon>
        <taxon>Gunneridae</taxon>
        <taxon>Pentapetalae</taxon>
        <taxon>asterids</taxon>
        <taxon>campanulids</taxon>
        <taxon>Asterales</taxon>
        <taxon>Asteraceae</taxon>
        <taxon>Asteroideae</taxon>
        <taxon>Anthemideae</taxon>
        <taxon>Anthemidinae</taxon>
        <taxon>Tanacetum</taxon>
    </lineage>
</organism>
<feature type="region of interest" description="Disordered" evidence="1">
    <location>
        <begin position="1"/>
        <end position="28"/>
    </location>
</feature>
<dbReference type="AlphaFoldDB" id="A0A699VXN8"/>